<dbReference type="InterPro" id="IPR012948">
    <property type="entry name" value="AARP2CN"/>
</dbReference>
<dbReference type="CDD" id="cd01882">
    <property type="entry name" value="BMS1"/>
    <property type="match status" value="1"/>
</dbReference>
<feature type="region of interest" description="Disordered" evidence="4">
    <location>
        <begin position="574"/>
        <end position="616"/>
    </location>
</feature>
<keyword evidence="3" id="KW-0539">Nucleus</keyword>
<dbReference type="Pfam" id="PF04950">
    <property type="entry name" value="RIBIOP_C"/>
    <property type="match status" value="1"/>
</dbReference>
<feature type="region of interest" description="Disordered" evidence="4">
    <location>
        <begin position="1"/>
        <end position="76"/>
    </location>
</feature>
<dbReference type="SMART" id="SM01362">
    <property type="entry name" value="DUF663"/>
    <property type="match status" value="1"/>
</dbReference>
<feature type="compositionally biased region" description="Basic residues" evidence="4">
    <location>
        <begin position="1220"/>
        <end position="1233"/>
    </location>
</feature>
<feature type="region of interest" description="Disordered" evidence="4">
    <location>
        <begin position="420"/>
        <end position="542"/>
    </location>
</feature>
<keyword evidence="7" id="KW-1185">Reference proteome</keyword>
<accession>A0ABP1GBE4</accession>
<feature type="compositionally biased region" description="Low complexity" evidence="4">
    <location>
        <begin position="1046"/>
        <end position="1061"/>
    </location>
</feature>
<evidence type="ECO:0000256" key="3">
    <source>
        <dbReference type="ARBA" id="ARBA00023242"/>
    </source>
</evidence>
<feature type="compositionally biased region" description="Acidic residues" evidence="4">
    <location>
        <begin position="428"/>
        <end position="462"/>
    </location>
</feature>
<feature type="compositionally biased region" description="Acidic residues" evidence="4">
    <location>
        <begin position="498"/>
        <end position="509"/>
    </location>
</feature>
<dbReference type="PROSITE" id="PS51714">
    <property type="entry name" value="G_BMS1"/>
    <property type="match status" value="1"/>
</dbReference>
<evidence type="ECO:0000256" key="1">
    <source>
        <dbReference type="ARBA" id="ARBA00004604"/>
    </source>
</evidence>
<evidence type="ECO:0000313" key="6">
    <source>
        <dbReference type="EMBL" id="CAL5229506.1"/>
    </source>
</evidence>
<feature type="compositionally biased region" description="Basic residues" evidence="4">
    <location>
        <begin position="1"/>
        <end position="19"/>
    </location>
</feature>
<organism evidence="6 7">
    <name type="scientific">Coccomyxa viridis</name>
    <dbReference type="NCBI Taxonomy" id="1274662"/>
    <lineage>
        <taxon>Eukaryota</taxon>
        <taxon>Viridiplantae</taxon>
        <taxon>Chlorophyta</taxon>
        <taxon>core chlorophytes</taxon>
        <taxon>Trebouxiophyceae</taxon>
        <taxon>Trebouxiophyceae incertae sedis</taxon>
        <taxon>Coccomyxaceae</taxon>
        <taxon>Coccomyxa</taxon>
    </lineage>
</organism>
<dbReference type="PANTHER" id="PTHR12858:SF2">
    <property type="entry name" value="RIBOSOME BIOGENESIS PROTEIN BMS1 HOMOLOG"/>
    <property type="match status" value="1"/>
</dbReference>
<dbReference type="InterPro" id="IPR027417">
    <property type="entry name" value="P-loop_NTPase"/>
</dbReference>
<protein>
    <submittedName>
        <fullName evidence="6">G12842 protein</fullName>
    </submittedName>
</protein>
<sequence>MVATGHKKKKTGKKAAKKKAAAEGKKKKLSGEDAPTAEMKRNPKAFTNKSRMKAKLARVRSAEKEQKRMHVPTVERAPEEPPPFVVLVQGPPQVGKSLLIRCLIKHYTRQSLSEVRGPITIVAGKQRRLTFVECPQDLNAMIDAAKYADLVLLLVDGAFGFEMETFEFLNILQVHGFPKVMGVLTHLDSFKDNKRLKKTKKVLKHRFWAEIYQGAKLFYLSGIRNGKYLQREVLNLARFISVMKFRPLSWRLTHPYLLTDRFEDITPPERIEEDPKCDREVTVYGYLRGSNLKPGTQAHLAGVGDMTIVDINALPDPCPLPHTVKKRGLNDKERLLYAPMADVGGLLYDKDAVYIDIPDWKVAFSGEGTRGGTEGEQMVRDLQGNRQAMDEKLATSNIQLFGRPAGLPGSRRLDGHAEDAAGLRLGDESDADTDASDEEDAEDDEADAEESEEEEESDGEGEPEPRQAPQESLVVEGGRTRRRALFASDSTPGHEPGDETDEDEDEAYEDAPLHNSSSVRDAMPKMADDDGVDSDDSEGLGNAAKWKSNMLEKASALFSSRGANLQSYIYGTSALANGQRTDKGGGTRSLDADDSDDDLFKVRSSASAERPAHDLDAEDAVDTAVISMADLDLDRWQADGAMEALRDRFVTGDWEAAERRAAAGPDQEAGSDDEVFGDFEDMEAGQGFGADGDEATATAMKALRDEAKALRDEKAAKKAAFDAEYDVGGGAGVKDAPSKKGKAPAPEAEEEEGETFYDAMKKEMGGRLARTRAALDALDDEQRLVMEGHRPGVYLRLSFTGIPCELLQHWDPAQPLLVGGLSAAEEGRGFLQLRLKRHRWFGKLLKNRDPLTFSVGWRRFQSMPVYATEDANGRHRMLKYSPEHMHCLANIYGALAPPNTGILAVQSTSANQKGWRISATGVVLGLEAAPKVVKKLKLVGTPFKIARHTAFVTGMFTSQLEVAKFEGASVRTVSGIRGTIKKAIRPGVHGAKDGSFRATFEDKPLMSDIVFLRAWVAVDLPRFYNPVTNLLAPAPVSNRAPKPSKALPAPEVPAEGAAAMPSSAPADGADYIPAETFSGSKLGYVFQSGTQGTGYYKDGVDKGLPPPPTPADIPKALVPDISGWVPMRTVAEVRRELGIGAPREKNSLYRPIERGPRKFNPLKIPKQLQAALPYKSKPKVLAPQKRQTLEQKRAVVLEPAERKAVSLVQQLNALRNEKAIKRREKQARQRQKHAKDVAAEEAWRAKYNKEERKKRYVEEGKNDKRAAKRARASE</sequence>
<dbReference type="EMBL" id="CAXHTA020000020">
    <property type="protein sequence ID" value="CAL5229506.1"/>
    <property type="molecule type" value="Genomic_DNA"/>
</dbReference>
<dbReference type="InterPro" id="IPR007034">
    <property type="entry name" value="BMS1_TSR1_C"/>
</dbReference>
<evidence type="ECO:0000259" key="5">
    <source>
        <dbReference type="PROSITE" id="PS51714"/>
    </source>
</evidence>
<name>A0ABP1GBE4_9CHLO</name>
<feature type="region of interest" description="Disordered" evidence="4">
    <location>
        <begin position="1219"/>
        <end position="1274"/>
    </location>
</feature>
<feature type="compositionally biased region" description="Acidic residues" evidence="4">
    <location>
        <begin position="529"/>
        <end position="538"/>
    </location>
</feature>
<dbReference type="Gene3D" id="3.40.50.300">
    <property type="entry name" value="P-loop containing nucleotide triphosphate hydrolases"/>
    <property type="match status" value="1"/>
</dbReference>
<reference evidence="6 7" key="1">
    <citation type="submission" date="2024-06" db="EMBL/GenBank/DDBJ databases">
        <authorList>
            <person name="Kraege A."/>
            <person name="Thomma B."/>
        </authorList>
    </citation>
    <scope>NUCLEOTIDE SEQUENCE [LARGE SCALE GENOMIC DNA]</scope>
</reference>
<gene>
    <name evidence="6" type="primary">g12842</name>
    <name evidence="6" type="ORF">VP750_LOCUS11412</name>
</gene>
<feature type="domain" description="Bms1-type G" evidence="5">
    <location>
        <begin position="81"/>
        <end position="246"/>
    </location>
</feature>
<dbReference type="Pfam" id="PF08142">
    <property type="entry name" value="AARP2CN"/>
    <property type="match status" value="1"/>
</dbReference>
<feature type="region of interest" description="Disordered" evidence="4">
    <location>
        <begin position="1036"/>
        <end position="1061"/>
    </location>
</feature>
<dbReference type="SMART" id="SM00785">
    <property type="entry name" value="AARP2CN"/>
    <property type="match status" value="1"/>
</dbReference>
<dbReference type="InterPro" id="IPR039761">
    <property type="entry name" value="Bms1/Tsr1"/>
</dbReference>
<comment type="caution">
    <text evidence="6">The sequence shown here is derived from an EMBL/GenBank/DDBJ whole genome shotgun (WGS) entry which is preliminary data.</text>
</comment>
<dbReference type="PANTHER" id="PTHR12858">
    <property type="entry name" value="RIBOSOME BIOGENESIS PROTEIN"/>
    <property type="match status" value="1"/>
</dbReference>
<proteinExistence type="predicted"/>
<feature type="region of interest" description="Disordered" evidence="4">
    <location>
        <begin position="730"/>
        <end position="754"/>
    </location>
</feature>
<keyword evidence="2" id="KW-0690">Ribosome biogenesis</keyword>
<dbReference type="Proteomes" id="UP001497392">
    <property type="component" value="Unassembled WGS sequence"/>
</dbReference>
<evidence type="ECO:0000256" key="2">
    <source>
        <dbReference type="ARBA" id="ARBA00022517"/>
    </source>
</evidence>
<feature type="compositionally biased region" description="Basic and acidic residues" evidence="4">
    <location>
        <begin position="1234"/>
        <end position="1274"/>
    </location>
</feature>
<evidence type="ECO:0000313" key="7">
    <source>
        <dbReference type="Proteomes" id="UP001497392"/>
    </source>
</evidence>
<dbReference type="InterPro" id="IPR037875">
    <property type="entry name" value="Bms1_N"/>
</dbReference>
<dbReference type="InterPro" id="IPR030387">
    <property type="entry name" value="G_Bms1/Tsr1_dom"/>
</dbReference>
<evidence type="ECO:0000256" key="4">
    <source>
        <dbReference type="SAM" id="MobiDB-lite"/>
    </source>
</evidence>
<dbReference type="SUPFAM" id="SSF52540">
    <property type="entry name" value="P-loop containing nucleoside triphosphate hydrolases"/>
    <property type="match status" value="1"/>
</dbReference>
<comment type="subcellular location">
    <subcellularLocation>
        <location evidence="1">Nucleus</location>
        <location evidence="1">Nucleolus</location>
    </subcellularLocation>
</comment>